<dbReference type="InterPro" id="IPR003658">
    <property type="entry name" value="Anti-sigma_ant"/>
</dbReference>
<dbReference type="InterPro" id="IPR036513">
    <property type="entry name" value="STAS_dom_sf"/>
</dbReference>
<keyword evidence="5" id="KW-1185">Reference proteome</keyword>
<evidence type="ECO:0000256" key="2">
    <source>
        <dbReference type="RuleBase" id="RU003749"/>
    </source>
</evidence>
<dbReference type="PANTHER" id="PTHR33495:SF2">
    <property type="entry name" value="ANTI-SIGMA FACTOR ANTAGONIST TM_1081-RELATED"/>
    <property type="match status" value="1"/>
</dbReference>
<dbReference type="PANTHER" id="PTHR33495">
    <property type="entry name" value="ANTI-SIGMA FACTOR ANTAGONIST TM_1081-RELATED-RELATED"/>
    <property type="match status" value="1"/>
</dbReference>
<evidence type="ECO:0000259" key="3">
    <source>
        <dbReference type="PROSITE" id="PS50801"/>
    </source>
</evidence>
<dbReference type="CDD" id="cd07043">
    <property type="entry name" value="STAS_anti-anti-sigma_factors"/>
    <property type="match status" value="1"/>
</dbReference>
<dbReference type="SUPFAM" id="SSF52091">
    <property type="entry name" value="SpoIIaa-like"/>
    <property type="match status" value="1"/>
</dbReference>
<dbReference type="RefSeq" id="WP_189252126.1">
    <property type="nucleotide sequence ID" value="NZ_BMRE01000001.1"/>
</dbReference>
<dbReference type="Proteomes" id="UP000649573">
    <property type="component" value="Unassembled WGS sequence"/>
</dbReference>
<feature type="domain" description="STAS" evidence="3">
    <location>
        <begin position="8"/>
        <end position="119"/>
    </location>
</feature>
<dbReference type="EMBL" id="BMRE01000001">
    <property type="protein sequence ID" value="GGU18474.1"/>
    <property type="molecule type" value="Genomic_DNA"/>
</dbReference>
<organism evidence="4 5">
    <name type="scientific">Lentzea flava</name>
    <dbReference type="NCBI Taxonomy" id="103732"/>
    <lineage>
        <taxon>Bacteria</taxon>
        <taxon>Bacillati</taxon>
        <taxon>Actinomycetota</taxon>
        <taxon>Actinomycetes</taxon>
        <taxon>Pseudonocardiales</taxon>
        <taxon>Pseudonocardiaceae</taxon>
        <taxon>Lentzea</taxon>
    </lineage>
</organism>
<evidence type="ECO:0000256" key="1">
    <source>
        <dbReference type="ARBA" id="ARBA00009013"/>
    </source>
</evidence>
<evidence type="ECO:0000313" key="4">
    <source>
        <dbReference type="EMBL" id="GGU18474.1"/>
    </source>
</evidence>
<accession>A0ABQ2UE61</accession>
<dbReference type="InterPro" id="IPR002645">
    <property type="entry name" value="STAS_dom"/>
</dbReference>
<proteinExistence type="inferred from homology"/>
<gene>
    <name evidence="4" type="ORF">GCM10010178_08250</name>
</gene>
<name>A0ABQ2UE61_9PSEU</name>
<comment type="similarity">
    <text evidence="1 2">Belongs to the anti-sigma-factor antagonist family.</text>
</comment>
<protein>
    <recommendedName>
        <fullName evidence="2">Anti-sigma factor antagonist</fullName>
    </recommendedName>
</protein>
<comment type="caution">
    <text evidence="4">The sequence shown here is derived from an EMBL/GenBank/DDBJ whole genome shotgun (WGS) entry which is preliminary data.</text>
</comment>
<evidence type="ECO:0000313" key="5">
    <source>
        <dbReference type="Proteomes" id="UP000649573"/>
    </source>
</evidence>
<dbReference type="Pfam" id="PF01740">
    <property type="entry name" value="STAS"/>
    <property type="match status" value="1"/>
</dbReference>
<reference evidence="5" key="1">
    <citation type="journal article" date="2019" name="Int. J. Syst. Evol. Microbiol.">
        <title>The Global Catalogue of Microorganisms (GCM) 10K type strain sequencing project: providing services to taxonomists for standard genome sequencing and annotation.</title>
        <authorList>
            <consortium name="The Broad Institute Genomics Platform"/>
            <consortium name="The Broad Institute Genome Sequencing Center for Infectious Disease"/>
            <person name="Wu L."/>
            <person name="Ma J."/>
        </authorList>
    </citation>
    <scope>NUCLEOTIDE SEQUENCE [LARGE SCALE GENOMIC DNA]</scope>
    <source>
        <strain evidence="5">JCM 3296</strain>
    </source>
</reference>
<dbReference type="NCBIfam" id="TIGR00377">
    <property type="entry name" value="ant_ant_sig"/>
    <property type="match status" value="1"/>
</dbReference>
<dbReference type="PROSITE" id="PS50801">
    <property type="entry name" value="STAS"/>
    <property type="match status" value="1"/>
</dbReference>
<dbReference type="Gene3D" id="3.30.750.24">
    <property type="entry name" value="STAS domain"/>
    <property type="match status" value="1"/>
</dbReference>
<sequence length="125" mass="12886">MYTDEVPFHTTSETVGAAVVVHVTGELDLATADELSDCLRGAVRSVGPLAPVVVDLTAVDFLGACGIGVLLDHQDMCLSKGSALMVVATTPAVLRPLQVLELTELLGVRSCVPDALEAPGMSGRA</sequence>